<evidence type="ECO:0000256" key="1">
    <source>
        <dbReference type="ARBA" id="ARBA00009437"/>
    </source>
</evidence>
<dbReference type="PANTHER" id="PTHR30293">
    <property type="entry name" value="TRANSCRIPTIONAL REGULATORY PROTEIN NAC-RELATED"/>
    <property type="match status" value="1"/>
</dbReference>
<keyword evidence="3" id="KW-0238">DNA-binding</keyword>
<keyword evidence="4" id="KW-0010">Activator</keyword>
<reference evidence="8" key="1">
    <citation type="submission" date="2019-09" db="EMBL/GenBank/DDBJ databases">
        <title>Antimicrobial potential of Antarctic Bacteria.</title>
        <authorList>
            <person name="Benaud N."/>
            <person name="Edwards R.J."/>
            <person name="Ferrari B.C."/>
        </authorList>
    </citation>
    <scope>NUCLEOTIDE SEQUENCE [LARGE SCALE GENOMIC DNA]</scope>
    <source>
        <strain evidence="8">INR9</strain>
    </source>
</reference>
<protein>
    <submittedName>
        <fullName evidence="7">LysR family transcriptional regulator</fullName>
    </submittedName>
</protein>
<dbReference type="GO" id="GO:0003700">
    <property type="term" value="F:DNA-binding transcription factor activity"/>
    <property type="evidence" value="ECO:0007669"/>
    <property type="project" value="InterPro"/>
</dbReference>
<dbReference type="PRINTS" id="PR00039">
    <property type="entry name" value="HTHLYSR"/>
</dbReference>
<dbReference type="SUPFAM" id="SSF53850">
    <property type="entry name" value="Periplasmic binding protein-like II"/>
    <property type="match status" value="1"/>
</dbReference>
<dbReference type="FunFam" id="1.10.10.10:FF:000001">
    <property type="entry name" value="LysR family transcriptional regulator"/>
    <property type="match status" value="1"/>
</dbReference>
<feature type="domain" description="HTH lysR-type" evidence="6">
    <location>
        <begin position="1"/>
        <end position="58"/>
    </location>
</feature>
<dbReference type="InterPro" id="IPR036390">
    <property type="entry name" value="WH_DNA-bd_sf"/>
</dbReference>
<dbReference type="EMBL" id="CP043641">
    <property type="protein sequence ID" value="QNE36755.1"/>
    <property type="molecule type" value="Genomic_DNA"/>
</dbReference>
<dbReference type="PANTHER" id="PTHR30293:SF0">
    <property type="entry name" value="NITROGEN ASSIMILATION REGULATORY PROTEIN NAC"/>
    <property type="match status" value="1"/>
</dbReference>
<proteinExistence type="inferred from homology"/>
<dbReference type="GO" id="GO:0003677">
    <property type="term" value="F:DNA binding"/>
    <property type="evidence" value="ECO:0007669"/>
    <property type="project" value="UniProtKB-KW"/>
</dbReference>
<dbReference type="Gene3D" id="1.10.10.10">
    <property type="entry name" value="Winged helix-like DNA-binding domain superfamily/Winged helix DNA-binding domain"/>
    <property type="match status" value="1"/>
</dbReference>
<dbReference type="SUPFAM" id="SSF46785">
    <property type="entry name" value="Winged helix' DNA-binding domain"/>
    <property type="match status" value="1"/>
</dbReference>
<name>A0A7G6YE40_9MICO</name>
<sequence length="304" mass="33374">MDTRRLAYYVTIVDCGTITRAAEILHIAQPALSQHVSALENEFGQQLLIRSRKGVVPTAAGRSLYRYAQGILRLEESARDEINSEASSPAGAVTIGLAAYSLASTLVVPILQTIRSRYPRIVTRVVESLTVIHSQALKMGQVDAAIIYDPGLVRGVRFERFAVDELCLVAPLWLELPGATDDEVPLHSLGSLEFMLPNRTHTMRKLLEQNFNQAGIELDVVIEMDHSRPLNDAIQLGLGVTVLPRAVAEATFPRDQFSIRRIVEPTMTLTLALATPDHHPLSAAAEAVVEVLREVVVKQHPDSP</sequence>
<keyword evidence="2" id="KW-0805">Transcription regulation</keyword>
<evidence type="ECO:0000256" key="3">
    <source>
        <dbReference type="ARBA" id="ARBA00023125"/>
    </source>
</evidence>
<organism evidence="7 8">
    <name type="scientific">Leifsonia shinshuensis</name>
    <dbReference type="NCBI Taxonomy" id="150026"/>
    <lineage>
        <taxon>Bacteria</taxon>
        <taxon>Bacillati</taxon>
        <taxon>Actinomycetota</taxon>
        <taxon>Actinomycetes</taxon>
        <taxon>Micrococcales</taxon>
        <taxon>Microbacteriaceae</taxon>
        <taxon>Leifsonia</taxon>
    </lineage>
</organism>
<gene>
    <name evidence="7" type="ORF">F1C12_17620</name>
</gene>
<dbReference type="AlphaFoldDB" id="A0A7G6YE40"/>
<dbReference type="InterPro" id="IPR005119">
    <property type="entry name" value="LysR_subst-bd"/>
</dbReference>
<dbReference type="GO" id="GO:2000142">
    <property type="term" value="P:regulation of DNA-templated transcription initiation"/>
    <property type="evidence" value="ECO:0007669"/>
    <property type="project" value="TreeGrafter"/>
</dbReference>
<dbReference type="Proteomes" id="UP000515511">
    <property type="component" value="Chromosome"/>
</dbReference>
<dbReference type="RefSeq" id="WP_185276195.1">
    <property type="nucleotide sequence ID" value="NZ_CP043641.1"/>
</dbReference>
<dbReference type="InterPro" id="IPR036388">
    <property type="entry name" value="WH-like_DNA-bd_sf"/>
</dbReference>
<dbReference type="PROSITE" id="PS50931">
    <property type="entry name" value="HTH_LYSR"/>
    <property type="match status" value="1"/>
</dbReference>
<comment type="similarity">
    <text evidence="1">Belongs to the LysR transcriptional regulatory family.</text>
</comment>
<evidence type="ECO:0000259" key="6">
    <source>
        <dbReference type="PROSITE" id="PS50931"/>
    </source>
</evidence>
<keyword evidence="5" id="KW-0804">Transcription</keyword>
<evidence type="ECO:0000256" key="5">
    <source>
        <dbReference type="ARBA" id="ARBA00023163"/>
    </source>
</evidence>
<dbReference type="Pfam" id="PF00126">
    <property type="entry name" value="HTH_1"/>
    <property type="match status" value="1"/>
</dbReference>
<dbReference type="Gene3D" id="3.40.190.290">
    <property type="match status" value="1"/>
</dbReference>
<dbReference type="Pfam" id="PF03466">
    <property type="entry name" value="LysR_substrate"/>
    <property type="match status" value="1"/>
</dbReference>
<evidence type="ECO:0000313" key="8">
    <source>
        <dbReference type="Proteomes" id="UP000515511"/>
    </source>
</evidence>
<accession>A0A7G6YE40</accession>
<dbReference type="InterPro" id="IPR000847">
    <property type="entry name" value="LysR_HTH_N"/>
</dbReference>
<evidence type="ECO:0000313" key="7">
    <source>
        <dbReference type="EMBL" id="QNE36755.1"/>
    </source>
</evidence>
<evidence type="ECO:0000256" key="2">
    <source>
        <dbReference type="ARBA" id="ARBA00023015"/>
    </source>
</evidence>
<dbReference type="KEGG" id="lse:F1C12_17620"/>
<evidence type="ECO:0000256" key="4">
    <source>
        <dbReference type="ARBA" id="ARBA00023159"/>
    </source>
</evidence>